<dbReference type="RefSeq" id="WP_189140168.1">
    <property type="nucleotide sequence ID" value="NZ_BMNK01000006.1"/>
</dbReference>
<proteinExistence type="predicted"/>
<gene>
    <name evidence="1" type="ORF">GCM10012278_40250</name>
</gene>
<dbReference type="Proteomes" id="UP000660745">
    <property type="component" value="Unassembled WGS sequence"/>
</dbReference>
<sequence length="182" mass="19512">MTMLYTAYADDLALGEALAKAGVEGGCALLTSPAAYRVAQVQAGECRTPAGAVDLDPVFEARVFTPQVELRWVESGQRAVVLAEEEQLLPSTFPGRLEPMRAVTTLPVHYLVWGKDAAPAAGWVTLRSRQVGTLALPMAGVAAERVRLVAREYVVADDQHGNAYVAEERLVGFEPYSVEGPA</sequence>
<reference evidence="1" key="2">
    <citation type="submission" date="2020-09" db="EMBL/GenBank/DDBJ databases">
        <authorList>
            <person name="Sun Q."/>
            <person name="Zhou Y."/>
        </authorList>
    </citation>
    <scope>NUCLEOTIDE SEQUENCE</scope>
    <source>
        <strain evidence="1">CGMCC 4.7430</strain>
    </source>
</reference>
<dbReference type="EMBL" id="BMNK01000006">
    <property type="protein sequence ID" value="GGP08457.1"/>
    <property type="molecule type" value="Genomic_DNA"/>
</dbReference>
<evidence type="ECO:0008006" key="3">
    <source>
        <dbReference type="Google" id="ProtNLM"/>
    </source>
</evidence>
<evidence type="ECO:0000313" key="1">
    <source>
        <dbReference type="EMBL" id="GGP08457.1"/>
    </source>
</evidence>
<dbReference type="AlphaFoldDB" id="A0A918A993"/>
<dbReference type="NCBIfam" id="TIGR03984">
    <property type="entry name" value="CRISPR-associated protein Csx19"/>
    <property type="match status" value="1"/>
</dbReference>
<protein>
    <recommendedName>
        <fullName evidence="3">TIGR03984 family CRISPR-associated protein</fullName>
    </recommendedName>
</protein>
<accession>A0A918A993</accession>
<comment type="caution">
    <text evidence="1">The sequence shown here is derived from an EMBL/GenBank/DDBJ whole genome shotgun (WGS) entry which is preliminary data.</text>
</comment>
<evidence type="ECO:0000313" key="2">
    <source>
        <dbReference type="Proteomes" id="UP000660745"/>
    </source>
</evidence>
<reference evidence="1" key="1">
    <citation type="journal article" date="2014" name="Int. J. Syst. Evol. Microbiol.">
        <title>Complete genome sequence of Corynebacterium casei LMG S-19264T (=DSM 44701T), isolated from a smear-ripened cheese.</title>
        <authorList>
            <consortium name="US DOE Joint Genome Institute (JGI-PGF)"/>
            <person name="Walter F."/>
            <person name="Albersmeier A."/>
            <person name="Kalinowski J."/>
            <person name="Ruckert C."/>
        </authorList>
    </citation>
    <scope>NUCLEOTIDE SEQUENCE</scope>
    <source>
        <strain evidence="1">CGMCC 4.7430</strain>
    </source>
</reference>
<organism evidence="1 2">
    <name type="scientific">Nonomuraea glycinis</name>
    <dbReference type="NCBI Taxonomy" id="2047744"/>
    <lineage>
        <taxon>Bacteria</taxon>
        <taxon>Bacillati</taxon>
        <taxon>Actinomycetota</taxon>
        <taxon>Actinomycetes</taxon>
        <taxon>Streptosporangiales</taxon>
        <taxon>Streptosporangiaceae</taxon>
        <taxon>Nonomuraea</taxon>
    </lineage>
</organism>
<name>A0A918A993_9ACTN</name>
<dbReference type="InterPro" id="IPR023815">
    <property type="entry name" value="CRISPR-assoc_Csx19"/>
</dbReference>
<keyword evidence="2" id="KW-1185">Reference proteome</keyword>